<sequence length="372" mass="42221">MTDRLGEYRRKRDATRTPEPVPPDHPEETGRNRFVIQQHHARSLHWDVRLERDGVLVSFAVPRGLPRDRTRNNLAKHTEDHPLEYLDFSGEIPAGEYGGGRMTIFDQGTYETRKWRADEIEVVFHGERATGRYIFFQTGGADWMVRRMDPPEPGWEPLPEFIPPMRAAETTKTTKPRKTEDNLWAYEMGWAGRRVTAYISGGRVRLNEAGGGDVTSWFPEIRALGPALAPIEAVFDGELVAFDGPRPDAKLLDRRTAPRDAAAARRAAERTPVQFLAFDLLWLEGHGTLEIEYAQRRELLDGLAVSGEHWQTPPYFPGGVEFALETARAQGLPAVLAKRLDSPYLPGQRSELWREIPVRSARPGADREQDRI</sequence>
<feature type="region of interest" description="Disordered" evidence="1">
    <location>
        <begin position="1"/>
        <end position="30"/>
    </location>
</feature>
<evidence type="ECO:0000259" key="2">
    <source>
        <dbReference type="Pfam" id="PF01068"/>
    </source>
</evidence>
<dbReference type="EMBL" id="BOMY01000012">
    <property type="protein sequence ID" value="GIF19096.1"/>
    <property type="molecule type" value="Genomic_DNA"/>
</dbReference>
<dbReference type="InterPro" id="IPR014144">
    <property type="entry name" value="LigD_PE_domain"/>
</dbReference>
<evidence type="ECO:0000259" key="3">
    <source>
        <dbReference type="Pfam" id="PF13298"/>
    </source>
</evidence>
<dbReference type="NCBIfam" id="TIGR02777">
    <property type="entry name" value="LigD_PE_dom"/>
    <property type="match status" value="1"/>
</dbReference>
<dbReference type="GO" id="GO:0003910">
    <property type="term" value="F:DNA ligase (ATP) activity"/>
    <property type="evidence" value="ECO:0007669"/>
    <property type="project" value="InterPro"/>
</dbReference>
<dbReference type="Pfam" id="PF01068">
    <property type="entry name" value="DNA_ligase_A_M"/>
    <property type="match status" value="1"/>
</dbReference>
<dbReference type="RefSeq" id="WP_203802118.1">
    <property type="nucleotide sequence ID" value="NZ_BOMY01000012.1"/>
</dbReference>
<gene>
    <name evidence="4" type="primary">lig_2</name>
    <name evidence="4" type="ORF">Ate02nite_18260</name>
</gene>
<feature type="domain" description="DNA ligase D 3'-phosphoesterase" evidence="3">
    <location>
        <begin position="37"/>
        <end position="135"/>
    </location>
</feature>
<dbReference type="Gene3D" id="3.30.1490.70">
    <property type="match status" value="1"/>
</dbReference>
<dbReference type="SUPFAM" id="SSF56091">
    <property type="entry name" value="DNA ligase/mRNA capping enzyme, catalytic domain"/>
    <property type="match status" value="1"/>
</dbReference>
<dbReference type="GO" id="GO:0005524">
    <property type="term" value="F:ATP binding"/>
    <property type="evidence" value="ECO:0007669"/>
    <property type="project" value="InterPro"/>
</dbReference>
<dbReference type="Pfam" id="PF13298">
    <property type="entry name" value="LigD_N"/>
    <property type="match status" value="1"/>
</dbReference>
<dbReference type="GO" id="GO:0006310">
    <property type="term" value="P:DNA recombination"/>
    <property type="evidence" value="ECO:0007669"/>
    <property type="project" value="InterPro"/>
</dbReference>
<evidence type="ECO:0000256" key="1">
    <source>
        <dbReference type="SAM" id="MobiDB-lite"/>
    </source>
</evidence>
<feature type="domain" description="ATP-dependent DNA ligase family profile" evidence="2">
    <location>
        <begin position="164"/>
        <end position="353"/>
    </location>
</feature>
<dbReference type="PANTHER" id="PTHR39465">
    <property type="entry name" value="DNA LIGASE D, 3'-PHOSPHOESTERASE DOMAIN"/>
    <property type="match status" value="1"/>
</dbReference>
<accession>A0A919NI43</accession>
<dbReference type="InterPro" id="IPR012310">
    <property type="entry name" value="DNA_ligase_ATP-dep_cent"/>
</dbReference>
<dbReference type="AlphaFoldDB" id="A0A919NI43"/>
<evidence type="ECO:0000313" key="5">
    <source>
        <dbReference type="Proteomes" id="UP000623608"/>
    </source>
</evidence>
<dbReference type="Gene3D" id="3.30.470.30">
    <property type="entry name" value="DNA ligase/mRNA capping enzyme"/>
    <property type="match status" value="1"/>
</dbReference>
<protein>
    <submittedName>
        <fullName evidence="4">ATP-dependent DNA ligase</fullName>
    </submittedName>
</protein>
<dbReference type="Proteomes" id="UP000623608">
    <property type="component" value="Unassembled WGS sequence"/>
</dbReference>
<keyword evidence="5" id="KW-1185">Reference proteome</keyword>
<dbReference type="PANTHER" id="PTHR39465:SF1">
    <property type="entry name" value="DNA LIGASE D 3'-PHOSPHOESTERASE DOMAIN-CONTAINING PROTEIN"/>
    <property type="match status" value="1"/>
</dbReference>
<reference evidence="4" key="1">
    <citation type="submission" date="2021-01" db="EMBL/GenBank/DDBJ databases">
        <title>Whole genome shotgun sequence of Actinoplanes tereljensis NBRC 105297.</title>
        <authorList>
            <person name="Komaki H."/>
            <person name="Tamura T."/>
        </authorList>
    </citation>
    <scope>NUCLEOTIDE SEQUENCE</scope>
    <source>
        <strain evidence="4">NBRC 105297</strain>
    </source>
</reference>
<evidence type="ECO:0000313" key="4">
    <source>
        <dbReference type="EMBL" id="GIF19096.1"/>
    </source>
</evidence>
<comment type="caution">
    <text evidence="4">The sequence shown here is derived from an EMBL/GenBank/DDBJ whole genome shotgun (WGS) entry which is preliminary data.</text>
</comment>
<keyword evidence="4" id="KW-0436">Ligase</keyword>
<name>A0A919NI43_9ACTN</name>
<organism evidence="4 5">
    <name type="scientific">Paractinoplanes tereljensis</name>
    <dbReference type="NCBI Taxonomy" id="571912"/>
    <lineage>
        <taxon>Bacteria</taxon>
        <taxon>Bacillati</taxon>
        <taxon>Actinomycetota</taxon>
        <taxon>Actinomycetes</taxon>
        <taxon>Micromonosporales</taxon>
        <taxon>Micromonosporaceae</taxon>
        <taxon>Paractinoplanes</taxon>
    </lineage>
</organism>
<dbReference type="GO" id="GO:0006281">
    <property type="term" value="P:DNA repair"/>
    <property type="evidence" value="ECO:0007669"/>
    <property type="project" value="InterPro"/>
</dbReference>
<proteinExistence type="predicted"/>